<dbReference type="PANTHER" id="PTHR43155:SF2">
    <property type="entry name" value="CYCLIC DI-GMP PHOSPHODIESTERASE PA4108"/>
    <property type="match status" value="1"/>
</dbReference>
<reference evidence="2 3" key="1">
    <citation type="journal article" date="2012" name="J. Bacteriol.">
        <title>Draft Genome Sequence of the Purple Photosynthetic Bacterium Phaeospirillum molischianum DSM120, a Particularly Versatile Bacterium.</title>
        <authorList>
            <person name="Duquesne K."/>
            <person name="Prima V."/>
            <person name="Ji B."/>
            <person name="Rouy Z."/>
            <person name="Medigue C."/>
            <person name="Talla E."/>
            <person name="Sturgis J.N."/>
        </authorList>
    </citation>
    <scope>NUCLEOTIDE SEQUENCE [LARGE SCALE GENOMIC DNA]</scope>
    <source>
        <strain evidence="3">DSM120</strain>
    </source>
</reference>
<keyword evidence="3" id="KW-1185">Reference proteome</keyword>
<dbReference type="SUPFAM" id="SSF109604">
    <property type="entry name" value="HD-domain/PDEase-like"/>
    <property type="match status" value="2"/>
</dbReference>
<name>H8FUK6_MAGML</name>
<dbReference type="PANTHER" id="PTHR43155">
    <property type="entry name" value="CYCLIC DI-GMP PHOSPHODIESTERASE PA4108-RELATED"/>
    <property type="match status" value="1"/>
</dbReference>
<dbReference type="Pfam" id="PF13487">
    <property type="entry name" value="HD_5"/>
    <property type="match status" value="1"/>
</dbReference>
<dbReference type="CDD" id="cd00077">
    <property type="entry name" value="HDc"/>
    <property type="match status" value="1"/>
</dbReference>
<dbReference type="EMBL" id="CAHP01000026">
    <property type="protein sequence ID" value="CCG42044.1"/>
    <property type="molecule type" value="Genomic_DNA"/>
</dbReference>
<sequence>MALVQNEQRYRVLIELGIALSAERNHNRLMEKILQGAKGLSHADGGTLYLVTEAKDALQFEIMLNDTLNIAMGGTTGKQIPFPPLSLRDDDGTPNHSNVSSHCALTGTTITIADAYNIDSFDFSGTKAFDVQTGYRSKSFLTVPLKNYEGEPIGVLQLINARDSDNQVIAFGDDIVPLIEALASQAAVALDNQRLIEAQQTLFKSFISVIAGSIDAKSPYTGGHCHRVPAVTLMLARAACDATDGPFADFSLTEDEWYELEIAAGLHDCGKVITPEYIVDKATKLETIYNRIHEVRMRFEVCKRDAVIACLEGLLAGSEDPETLTRRRDETLARLDDDFAFVAECNVGGEFMAPEKIERLKKIAVQTWTRTLDDQMGLSINELRRRPAEPSAPPVVESLLADKPWHRIPHEPPVDVARYEAEGFKIRPLETLYDLGEIYNLCISRGTLTAEDRFKINDHIVQTVLMLKALPFPRTLARVPEWAASHHEKMDGTGYPCGLTRDQMSLPARMMAIADIFEALTAADRPYKKPKTLSDSLKIMSSMARDHHIDPDLWRLFLSSGVWKRYADEYLRSEQVDAVDIAALLG</sequence>
<dbReference type="InterPro" id="IPR003607">
    <property type="entry name" value="HD/PDEase_dom"/>
</dbReference>
<dbReference type="Gene3D" id="1.10.3210.10">
    <property type="entry name" value="Hypothetical protein af1432"/>
    <property type="match status" value="2"/>
</dbReference>
<dbReference type="PROSITE" id="PS51832">
    <property type="entry name" value="HD_GYP"/>
    <property type="match status" value="1"/>
</dbReference>
<dbReference type="eggNOG" id="COG2203">
    <property type="taxonomic scope" value="Bacteria"/>
</dbReference>
<organism evidence="2 3">
    <name type="scientific">Magnetospirillum molischianum DSM 120</name>
    <dbReference type="NCBI Taxonomy" id="1150626"/>
    <lineage>
        <taxon>Bacteria</taxon>
        <taxon>Pseudomonadati</taxon>
        <taxon>Pseudomonadota</taxon>
        <taxon>Alphaproteobacteria</taxon>
        <taxon>Rhodospirillales</taxon>
        <taxon>Rhodospirillaceae</taxon>
        <taxon>Magnetospirillum</taxon>
    </lineage>
</organism>
<protein>
    <submittedName>
        <fullName evidence="2">HD-GYP domain</fullName>
    </submittedName>
</protein>
<dbReference type="InterPro" id="IPR029016">
    <property type="entry name" value="GAF-like_dom_sf"/>
</dbReference>
<evidence type="ECO:0000313" key="3">
    <source>
        <dbReference type="Proteomes" id="UP000004169"/>
    </source>
</evidence>
<dbReference type="InterPro" id="IPR003018">
    <property type="entry name" value="GAF"/>
</dbReference>
<dbReference type="eggNOG" id="COG2206">
    <property type="taxonomic scope" value="Bacteria"/>
</dbReference>
<dbReference type="STRING" id="1150626.PHAMO_320013"/>
<comment type="caution">
    <text evidence="2">The sequence shown here is derived from an EMBL/GenBank/DDBJ whole genome shotgun (WGS) entry which is preliminary data.</text>
</comment>
<dbReference type="GO" id="GO:0008081">
    <property type="term" value="F:phosphoric diester hydrolase activity"/>
    <property type="evidence" value="ECO:0007669"/>
    <property type="project" value="UniProtKB-ARBA"/>
</dbReference>
<dbReference type="OrthoDB" id="9802066at2"/>
<dbReference type="InterPro" id="IPR037522">
    <property type="entry name" value="HD_GYP_dom"/>
</dbReference>
<dbReference type="SUPFAM" id="SSF55781">
    <property type="entry name" value="GAF domain-like"/>
    <property type="match status" value="1"/>
</dbReference>
<feature type="domain" description="HD-GYP" evidence="1">
    <location>
        <begin position="357"/>
        <end position="573"/>
    </location>
</feature>
<dbReference type="Proteomes" id="UP000004169">
    <property type="component" value="Unassembled WGS sequence"/>
</dbReference>
<proteinExistence type="predicted"/>
<dbReference type="Gene3D" id="3.30.450.40">
    <property type="match status" value="1"/>
</dbReference>
<evidence type="ECO:0000313" key="2">
    <source>
        <dbReference type="EMBL" id="CCG42044.1"/>
    </source>
</evidence>
<dbReference type="RefSeq" id="WP_002729626.1">
    <property type="nucleotide sequence ID" value="NZ_CAHP01000026.1"/>
</dbReference>
<accession>H8FUK6</accession>
<dbReference type="AlphaFoldDB" id="H8FUK6"/>
<dbReference type="Pfam" id="PF01590">
    <property type="entry name" value="GAF"/>
    <property type="match status" value="1"/>
</dbReference>
<evidence type="ECO:0000259" key="1">
    <source>
        <dbReference type="PROSITE" id="PS51832"/>
    </source>
</evidence>
<dbReference type="SMART" id="SM00065">
    <property type="entry name" value="GAF"/>
    <property type="match status" value="1"/>
</dbReference>
<gene>
    <name evidence="2" type="ORF">PHAMO_320013</name>
</gene>